<keyword evidence="2" id="KW-0378">Hydrolase</keyword>
<keyword evidence="2" id="KW-0255">Endonuclease</keyword>
<evidence type="ECO:0000313" key="3">
    <source>
        <dbReference type="Proteomes" id="UP000326505"/>
    </source>
</evidence>
<dbReference type="SUPFAM" id="SSF52980">
    <property type="entry name" value="Restriction endonuclease-like"/>
    <property type="match status" value="1"/>
</dbReference>
<protein>
    <submittedName>
        <fullName evidence="2">Uma2 family endonuclease</fullName>
    </submittedName>
</protein>
<dbReference type="OrthoDB" id="3867609at2"/>
<dbReference type="Proteomes" id="UP000326505">
    <property type="component" value="Chromosome"/>
</dbReference>
<name>A0A5P2X819_STRST</name>
<evidence type="ECO:0000313" key="2">
    <source>
        <dbReference type="EMBL" id="QEV60598.1"/>
    </source>
</evidence>
<dbReference type="PANTHER" id="PTHR35400:SF3">
    <property type="entry name" value="SLL1072 PROTEIN"/>
    <property type="match status" value="1"/>
</dbReference>
<dbReference type="GO" id="GO:0004519">
    <property type="term" value="F:endonuclease activity"/>
    <property type="evidence" value="ECO:0007669"/>
    <property type="project" value="UniProtKB-KW"/>
</dbReference>
<proteinExistence type="predicted"/>
<dbReference type="InterPro" id="IPR011335">
    <property type="entry name" value="Restrct_endonuc-II-like"/>
</dbReference>
<dbReference type="InterPro" id="IPR012296">
    <property type="entry name" value="Nuclease_put_TT1808"/>
</dbReference>
<dbReference type="CDD" id="cd06260">
    <property type="entry name" value="DUF820-like"/>
    <property type="match status" value="1"/>
</dbReference>
<accession>A0A5P2X819</accession>
<feature type="domain" description="Putative restriction endonuclease" evidence="1">
    <location>
        <begin position="22"/>
        <end position="154"/>
    </location>
</feature>
<dbReference type="AlphaFoldDB" id="A0A5P2X819"/>
<evidence type="ECO:0000259" key="1">
    <source>
        <dbReference type="Pfam" id="PF05685"/>
    </source>
</evidence>
<organism evidence="2 3">
    <name type="scientific">Streptomyces spectabilis</name>
    <dbReference type="NCBI Taxonomy" id="68270"/>
    <lineage>
        <taxon>Bacteria</taxon>
        <taxon>Bacillati</taxon>
        <taxon>Actinomycetota</taxon>
        <taxon>Actinomycetes</taxon>
        <taxon>Kitasatosporales</taxon>
        <taxon>Streptomycetaceae</taxon>
        <taxon>Streptomyces</taxon>
    </lineage>
</organism>
<dbReference type="Gene3D" id="3.90.1570.10">
    <property type="entry name" value="tt1808, chain A"/>
    <property type="match status" value="1"/>
</dbReference>
<dbReference type="EMBL" id="CP023690">
    <property type="protein sequence ID" value="QEV60598.1"/>
    <property type="molecule type" value="Genomic_DNA"/>
</dbReference>
<dbReference type="Pfam" id="PF05685">
    <property type="entry name" value="Uma2"/>
    <property type="match status" value="1"/>
</dbReference>
<gene>
    <name evidence="2" type="ORF">CP982_19255</name>
</gene>
<dbReference type="KEGG" id="sspb:CP982_19255"/>
<keyword evidence="2" id="KW-0540">Nuclease</keyword>
<dbReference type="PANTHER" id="PTHR35400">
    <property type="entry name" value="SLR1083 PROTEIN"/>
    <property type="match status" value="1"/>
</dbReference>
<sequence>MAMTVLDRLWRDVEAQTNIEGFVVEIIDGKVIMTPQSPAQSNTILNVVMQAHTILQGAPIVFDVGIDFPGETSTAPDITILDEDAEPRGKRYICQDVIAAIEVVSTESDDNDYVTKVAKYSRFGIETYLILDPFKKLCTLYEGSGATGYRKKTEYPYGAAVDLKLSDGRKFTLDTSGFPVED</sequence>
<reference evidence="2 3" key="1">
    <citation type="submission" date="2017-09" db="EMBL/GenBank/DDBJ databases">
        <authorList>
            <person name="Lee N."/>
            <person name="Cho B.-K."/>
        </authorList>
    </citation>
    <scope>NUCLEOTIDE SEQUENCE [LARGE SCALE GENOMIC DNA]</scope>
    <source>
        <strain evidence="2 3">ATCC 27465</strain>
    </source>
</reference>
<dbReference type="InterPro" id="IPR008538">
    <property type="entry name" value="Uma2"/>
</dbReference>